<keyword evidence="1" id="KW-0547">Nucleotide-binding</keyword>
<dbReference type="Gene3D" id="3.40.50.300">
    <property type="entry name" value="P-loop containing nucleotide triphosphate hydrolases"/>
    <property type="match status" value="2"/>
</dbReference>
<proteinExistence type="predicted"/>
<dbReference type="InterPro" id="IPR017871">
    <property type="entry name" value="ABC_transporter-like_CS"/>
</dbReference>
<dbReference type="Proteomes" id="UP000186940">
    <property type="component" value="Unassembled WGS sequence"/>
</dbReference>
<feature type="domain" description="ABC transporter" evidence="3">
    <location>
        <begin position="4"/>
        <end position="265"/>
    </location>
</feature>
<dbReference type="SMART" id="SM00382">
    <property type="entry name" value="AAA"/>
    <property type="match status" value="2"/>
</dbReference>
<dbReference type="GO" id="GO:0019700">
    <property type="term" value="P:organic phosphonate catabolic process"/>
    <property type="evidence" value="ECO:0007669"/>
    <property type="project" value="TreeGrafter"/>
</dbReference>
<reference evidence="4" key="1">
    <citation type="submission" date="2016-05" db="EMBL/GenBank/DDBJ databases">
        <title>Microbial consortia oxidize butane by reversing methanogenesis.</title>
        <authorList>
            <person name="Laso-Perez R."/>
            <person name="Richter M."/>
            <person name="Wegener G."/>
            <person name="Musat F."/>
        </authorList>
    </citation>
    <scope>NUCLEOTIDE SEQUENCE [LARGE SCALE GENOMIC DNA]</scope>
    <source>
        <strain evidence="4">BOX2</strain>
    </source>
</reference>
<evidence type="ECO:0000256" key="1">
    <source>
        <dbReference type="ARBA" id="ARBA00022741"/>
    </source>
</evidence>
<evidence type="ECO:0000313" key="4">
    <source>
        <dbReference type="EMBL" id="OFV68680.1"/>
    </source>
</evidence>
<dbReference type="PANTHER" id="PTHR42764">
    <property type="entry name" value="PHOSPHONATES UTILIZATION ATP-BINDING PROTEIN PHNK-RELATED"/>
    <property type="match status" value="1"/>
</dbReference>
<dbReference type="Pfam" id="PF00005">
    <property type="entry name" value="ABC_tran"/>
    <property type="match status" value="2"/>
</dbReference>
<dbReference type="InterPro" id="IPR003439">
    <property type="entry name" value="ABC_transporter-like_ATP-bd"/>
</dbReference>
<dbReference type="STRING" id="1838285.SCAL_000356"/>
<dbReference type="PANTHER" id="PTHR42764:SF1">
    <property type="entry name" value="PHOSPHONATES UTILIZATION ATP-BINDING PROTEIN PHNK-RELATED"/>
    <property type="match status" value="1"/>
</dbReference>
<accession>A0A1F2PB96</accession>
<dbReference type="InterPro" id="IPR027417">
    <property type="entry name" value="P-loop_NTPase"/>
</dbReference>
<protein>
    <submittedName>
        <fullName evidence="4">Microcin C ABC transporter ATP-binding protein YejF</fullName>
    </submittedName>
</protein>
<feature type="domain" description="ABC transporter" evidence="3">
    <location>
        <begin position="272"/>
        <end position="525"/>
    </location>
</feature>
<evidence type="ECO:0000259" key="3">
    <source>
        <dbReference type="PROSITE" id="PS50893"/>
    </source>
</evidence>
<dbReference type="SUPFAM" id="SSF52540">
    <property type="entry name" value="P-loop containing nucleoside triphosphate hydrolases"/>
    <property type="match status" value="2"/>
</dbReference>
<evidence type="ECO:0000256" key="2">
    <source>
        <dbReference type="ARBA" id="ARBA00022840"/>
    </source>
</evidence>
<dbReference type="EMBL" id="LYOS01000001">
    <property type="protein sequence ID" value="OFV68680.1"/>
    <property type="molecule type" value="Genomic_DNA"/>
</dbReference>
<dbReference type="InterPro" id="IPR003593">
    <property type="entry name" value="AAA+_ATPase"/>
</dbReference>
<dbReference type="GO" id="GO:0016887">
    <property type="term" value="F:ATP hydrolysis activity"/>
    <property type="evidence" value="ECO:0007669"/>
    <property type="project" value="InterPro"/>
</dbReference>
<dbReference type="GO" id="GO:0005524">
    <property type="term" value="F:ATP binding"/>
    <property type="evidence" value="ECO:0007669"/>
    <property type="project" value="UniProtKB-KW"/>
</dbReference>
<dbReference type="PROSITE" id="PS50893">
    <property type="entry name" value="ABC_TRANSPORTER_2"/>
    <property type="match status" value="2"/>
</dbReference>
<dbReference type="AlphaFoldDB" id="A0A1F2PB96"/>
<name>A0A1F2PB96_9EURY</name>
<comment type="caution">
    <text evidence="4">The sequence shown here is derived from an EMBL/GenBank/DDBJ whole genome shotgun (WGS) entry which is preliminary data.</text>
</comment>
<dbReference type="PROSITE" id="PS00211">
    <property type="entry name" value="ABC_TRANSPORTER_1"/>
    <property type="match status" value="1"/>
</dbReference>
<organism evidence="4 5">
    <name type="scientific">Candidatus Syntropharchaeum caldarium</name>
    <dbReference type="NCBI Taxonomy" id="1838285"/>
    <lineage>
        <taxon>Archaea</taxon>
        <taxon>Methanobacteriati</taxon>
        <taxon>Methanobacteriota</taxon>
        <taxon>Stenosarchaea group</taxon>
        <taxon>Methanomicrobia</taxon>
        <taxon>Methanosarcinales</taxon>
        <taxon>ANME-2 cluster</taxon>
        <taxon>Candidatus Syntropharchaeum</taxon>
    </lineage>
</organism>
<gene>
    <name evidence="4" type="ORF">SCAL_000356</name>
</gene>
<keyword evidence="5" id="KW-1185">Reference proteome</keyword>
<sequence length="525" mass="59050">MQLLKLKNVSLVLNETELLSCLNFEINEQDIIGITGRRGAGKSLLLHLIKGVEGYEPVAGEIRYHIRFCERCKRVELPSKPTCPICHSQMELLDIDLHADKQIHDAIKRRVGLMFQKTQALFSFRTVEENILEALRTAKFPYEMRDERTREIIEMMNITHRREFACMDLSCGEKQRVIVGRLIALDPLLMLLDSPESFLDPLTTSMICSAIRAAGLTVMMSSSRPQIFEGIADRILFLDKGKIEQFDRVDPEMFVQSTQLTPTQRSEGAPLIRLKGVCKYYAMPVNLYSKEATHVRAVDDLDITIQRGEIHGLVGVSGSGKSTILKIIWGDEKTKDFRGNCEFTFTDGRYRLDSLEAIARARTHISYLGQDSCLIPSRTIFDNLKSFIAEDKLREAAIDNAMEVLLRFGFSEEEVLSLYDRLPSEISAGEAQLILISMAILRDPEVILLDDPTSALDAQSAAKLADVILQIRATCGTSFLIASNDTDLLTICDHIDLIQEGRMAYCGTSLNECLKIMDINNSQSL</sequence>
<keyword evidence="2 4" id="KW-0067">ATP-binding</keyword>
<evidence type="ECO:0000313" key="5">
    <source>
        <dbReference type="Proteomes" id="UP000186940"/>
    </source>
</evidence>